<dbReference type="PRINTS" id="PR00195">
    <property type="entry name" value="DYNAMIN"/>
</dbReference>
<dbReference type="InterPro" id="IPR045063">
    <property type="entry name" value="Dynamin_N"/>
</dbReference>
<dbReference type="GO" id="GO:0008017">
    <property type="term" value="F:microtubule binding"/>
    <property type="evidence" value="ECO:0007669"/>
    <property type="project" value="TreeGrafter"/>
</dbReference>
<dbReference type="PANTHER" id="PTHR11566">
    <property type="entry name" value="DYNAMIN"/>
    <property type="match status" value="1"/>
</dbReference>
<sequence>MMASSGLVGSSLLDKIDRLFECNVGDSVALPQIVVVGDQSSGKSSVLEGLMGLPFPRESGLCTRFATQITFRRSTESQITVSIIPAKNSKPEDRERLQEWKKSSFKSLDSGSFANIMAEVLHPILDYQFTNNIQVKNVMGVEPTEGQPRKTFSNDVLQLEITGPDQEHFSVIDVPGIFKRTTHGLTTKEDMIMVNNMANEYMSNPRSVMLTKILERAEDLDPEGIRTFGILTKPDLVDKGGNCNN</sequence>
<feature type="domain" description="Dynamin GTPase" evidence="1">
    <location>
        <begin position="10"/>
        <end position="245"/>
    </location>
</feature>
<organism evidence="2 3">
    <name type="scientific">Zopfia rhizophila CBS 207.26</name>
    <dbReference type="NCBI Taxonomy" id="1314779"/>
    <lineage>
        <taxon>Eukaryota</taxon>
        <taxon>Fungi</taxon>
        <taxon>Dikarya</taxon>
        <taxon>Ascomycota</taxon>
        <taxon>Pezizomycotina</taxon>
        <taxon>Dothideomycetes</taxon>
        <taxon>Dothideomycetes incertae sedis</taxon>
        <taxon>Zopfiaceae</taxon>
        <taxon>Zopfia</taxon>
    </lineage>
</organism>
<dbReference type="CDD" id="cd08771">
    <property type="entry name" value="DLP_1"/>
    <property type="match status" value="1"/>
</dbReference>
<keyword evidence="3" id="KW-1185">Reference proteome</keyword>
<evidence type="ECO:0000313" key="2">
    <source>
        <dbReference type="EMBL" id="KAF2193168.1"/>
    </source>
</evidence>
<proteinExistence type="predicted"/>
<dbReference type="GO" id="GO:0005525">
    <property type="term" value="F:GTP binding"/>
    <property type="evidence" value="ECO:0007669"/>
    <property type="project" value="InterPro"/>
</dbReference>
<dbReference type="GO" id="GO:0016559">
    <property type="term" value="P:peroxisome fission"/>
    <property type="evidence" value="ECO:0007669"/>
    <property type="project" value="TreeGrafter"/>
</dbReference>
<dbReference type="SUPFAM" id="SSF52540">
    <property type="entry name" value="P-loop containing nucleoside triphosphate hydrolases"/>
    <property type="match status" value="1"/>
</dbReference>
<dbReference type="GO" id="GO:0005874">
    <property type="term" value="C:microtubule"/>
    <property type="evidence" value="ECO:0007669"/>
    <property type="project" value="TreeGrafter"/>
</dbReference>
<dbReference type="GO" id="GO:0006897">
    <property type="term" value="P:endocytosis"/>
    <property type="evidence" value="ECO:0007669"/>
    <property type="project" value="TreeGrafter"/>
</dbReference>
<dbReference type="GO" id="GO:0005739">
    <property type="term" value="C:mitochondrion"/>
    <property type="evidence" value="ECO:0007669"/>
    <property type="project" value="TreeGrafter"/>
</dbReference>
<gene>
    <name evidence="2" type="ORF">K469DRAFT_795889</name>
</gene>
<dbReference type="Proteomes" id="UP000800200">
    <property type="component" value="Unassembled WGS sequence"/>
</dbReference>
<dbReference type="Gene3D" id="3.40.50.300">
    <property type="entry name" value="P-loop containing nucleotide triphosphate hydrolases"/>
    <property type="match status" value="1"/>
</dbReference>
<dbReference type="GO" id="GO:0016020">
    <property type="term" value="C:membrane"/>
    <property type="evidence" value="ECO:0007669"/>
    <property type="project" value="TreeGrafter"/>
</dbReference>
<name>A0A6A6ER23_9PEZI</name>
<dbReference type="EMBL" id="ML994614">
    <property type="protein sequence ID" value="KAF2193168.1"/>
    <property type="molecule type" value="Genomic_DNA"/>
</dbReference>
<evidence type="ECO:0000259" key="1">
    <source>
        <dbReference type="SMART" id="SM00053"/>
    </source>
</evidence>
<dbReference type="Pfam" id="PF00350">
    <property type="entry name" value="Dynamin_N"/>
    <property type="match status" value="1"/>
</dbReference>
<reference evidence="2" key="1">
    <citation type="journal article" date="2020" name="Stud. Mycol.">
        <title>101 Dothideomycetes genomes: a test case for predicting lifestyles and emergence of pathogens.</title>
        <authorList>
            <person name="Haridas S."/>
            <person name="Albert R."/>
            <person name="Binder M."/>
            <person name="Bloem J."/>
            <person name="Labutti K."/>
            <person name="Salamov A."/>
            <person name="Andreopoulos B."/>
            <person name="Baker S."/>
            <person name="Barry K."/>
            <person name="Bills G."/>
            <person name="Bluhm B."/>
            <person name="Cannon C."/>
            <person name="Castanera R."/>
            <person name="Culley D."/>
            <person name="Daum C."/>
            <person name="Ezra D."/>
            <person name="Gonzalez J."/>
            <person name="Henrissat B."/>
            <person name="Kuo A."/>
            <person name="Liang C."/>
            <person name="Lipzen A."/>
            <person name="Lutzoni F."/>
            <person name="Magnuson J."/>
            <person name="Mondo S."/>
            <person name="Nolan M."/>
            <person name="Ohm R."/>
            <person name="Pangilinan J."/>
            <person name="Park H.-J."/>
            <person name="Ramirez L."/>
            <person name="Alfaro M."/>
            <person name="Sun H."/>
            <person name="Tritt A."/>
            <person name="Yoshinaga Y."/>
            <person name="Zwiers L.-H."/>
            <person name="Turgeon B."/>
            <person name="Goodwin S."/>
            <person name="Spatafora J."/>
            <person name="Crous P."/>
            <person name="Grigoriev I."/>
        </authorList>
    </citation>
    <scope>NUCLEOTIDE SEQUENCE</scope>
    <source>
        <strain evidence="2">CBS 207.26</strain>
    </source>
</reference>
<dbReference type="PANTHER" id="PTHR11566:SF215">
    <property type="entry name" value="DYNAMIN GTPASE"/>
    <property type="match status" value="1"/>
</dbReference>
<dbReference type="GO" id="GO:0000266">
    <property type="term" value="P:mitochondrial fission"/>
    <property type="evidence" value="ECO:0007669"/>
    <property type="project" value="TreeGrafter"/>
</dbReference>
<dbReference type="InterPro" id="IPR027417">
    <property type="entry name" value="P-loop_NTPase"/>
</dbReference>
<dbReference type="AlphaFoldDB" id="A0A6A6ER23"/>
<dbReference type="GO" id="GO:0048312">
    <property type="term" value="P:intracellular distribution of mitochondria"/>
    <property type="evidence" value="ECO:0007669"/>
    <property type="project" value="TreeGrafter"/>
</dbReference>
<dbReference type="GO" id="GO:0003924">
    <property type="term" value="F:GTPase activity"/>
    <property type="evidence" value="ECO:0007669"/>
    <property type="project" value="InterPro"/>
</dbReference>
<dbReference type="OrthoDB" id="415706at2759"/>
<dbReference type="InterPro" id="IPR001401">
    <property type="entry name" value="Dynamin_GTPase"/>
</dbReference>
<accession>A0A6A6ER23</accession>
<dbReference type="InterPro" id="IPR022812">
    <property type="entry name" value="Dynamin"/>
</dbReference>
<dbReference type="SMART" id="SM00053">
    <property type="entry name" value="DYNc"/>
    <property type="match status" value="1"/>
</dbReference>
<evidence type="ECO:0000313" key="3">
    <source>
        <dbReference type="Proteomes" id="UP000800200"/>
    </source>
</evidence>
<protein>
    <recommendedName>
        <fullName evidence="1">Dynamin GTPase domain-containing protein</fullName>
    </recommendedName>
</protein>